<dbReference type="Proteomes" id="UP001190700">
    <property type="component" value="Unassembled WGS sequence"/>
</dbReference>
<evidence type="ECO:0000313" key="1">
    <source>
        <dbReference type="EMBL" id="KAK3268408.1"/>
    </source>
</evidence>
<dbReference type="AlphaFoldDB" id="A0AAE0FYZ8"/>
<organism evidence="1 2">
    <name type="scientific">Cymbomonas tetramitiformis</name>
    <dbReference type="NCBI Taxonomy" id="36881"/>
    <lineage>
        <taxon>Eukaryota</taxon>
        <taxon>Viridiplantae</taxon>
        <taxon>Chlorophyta</taxon>
        <taxon>Pyramimonadophyceae</taxon>
        <taxon>Pyramimonadales</taxon>
        <taxon>Pyramimonadaceae</taxon>
        <taxon>Cymbomonas</taxon>
    </lineage>
</organism>
<proteinExistence type="predicted"/>
<gene>
    <name evidence="1" type="ORF">CYMTET_23092</name>
</gene>
<comment type="caution">
    <text evidence="1">The sequence shown here is derived from an EMBL/GenBank/DDBJ whole genome shotgun (WGS) entry which is preliminary data.</text>
</comment>
<name>A0AAE0FYZ8_9CHLO</name>
<evidence type="ECO:0000313" key="2">
    <source>
        <dbReference type="Proteomes" id="UP001190700"/>
    </source>
</evidence>
<sequence>MGMQHCIEQIVSAAQADGKLSVAELALRRNAVMKAIGEARKAVDGDRAEGIQRLGLRIAEVRHLAPQGGEPNLLDMIHTIRGKMNHVSSRESADCAENAATRGMLRSVNLKKNKRRSILAEASDELKAMLRRRRGSYLTK</sequence>
<reference evidence="1 2" key="1">
    <citation type="journal article" date="2015" name="Genome Biol. Evol.">
        <title>Comparative Genomics of a Bacterivorous Green Alga Reveals Evolutionary Causalities and Consequences of Phago-Mixotrophic Mode of Nutrition.</title>
        <authorList>
            <person name="Burns J.A."/>
            <person name="Paasch A."/>
            <person name="Narechania A."/>
            <person name="Kim E."/>
        </authorList>
    </citation>
    <scope>NUCLEOTIDE SEQUENCE [LARGE SCALE GENOMIC DNA]</scope>
    <source>
        <strain evidence="1 2">PLY_AMNH</strain>
    </source>
</reference>
<protein>
    <submittedName>
        <fullName evidence="1">Uncharacterized protein</fullName>
    </submittedName>
</protein>
<dbReference type="EMBL" id="LGRX02011845">
    <property type="protein sequence ID" value="KAK3268408.1"/>
    <property type="molecule type" value="Genomic_DNA"/>
</dbReference>
<accession>A0AAE0FYZ8</accession>
<keyword evidence="2" id="KW-1185">Reference proteome</keyword>